<dbReference type="EMBL" id="NMUH01001690">
    <property type="protein sequence ID" value="MQL94575.1"/>
    <property type="molecule type" value="Genomic_DNA"/>
</dbReference>
<gene>
    <name evidence="1" type="ORF">Taro_027209</name>
</gene>
<protein>
    <submittedName>
        <fullName evidence="1">Uncharacterized protein</fullName>
    </submittedName>
</protein>
<dbReference type="AlphaFoldDB" id="A0A843VF73"/>
<reference evidence="1" key="1">
    <citation type="submission" date="2017-07" db="EMBL/GenBank/DDBJ databases">
        <title>Taro Niue Genome Assembly and Annotation.</title>
        <authorList>
            <person name="Atibalentja N."/>
            <person name="Keating K."/>
            <person name="Fields C.J."/>
        </authorList>
    </citation>
    <scope>NUCLEOTIDE SEQUENCE</scope>
    <source>
        <strain evidence="1">Niue_2</strain>
        <tissue evidence="1">Leaf</tissue>
    </source>
</reference>
<proteinExistence type="predicted"/>
<evidence type="ECO:0000313" key="1">
    <source>
        <dbReference type="EMBL" id="MQL94575.1"/>
    </source>
</evidence>
<dbReference type="Proteomes" id="UP000652761">
    <property type="component" value="Unassembled WGS sequence"/>
</dbReference>
<organism evidence="1 2">
    <name type="scientific">Colocasia esculenta</name>
    <name type="common">Wild taro</name>
    <name type="synonym">Arum esculentum</name>
    <dbReference type="NCBI Taxonomy" id="4460"/>
    <lineage>
        <taxon>Eukaryota</taxon>
        <taxon>Viridiplantae</taxon>
        <taxon>Streptophyta</taxon>
        <taxon>Embryophyta</taxon>
        <taxon>Tracheophyta</taxon>
        <taxon>Spermatophyta</taxon>
        <taxon>Magnoliopsida</taxon>
        <taxon>Liliopsida</taxon>
        <taxon>Araceae</taxon>
        <taxon>Aroideae</taxon>
        <taxon>Colocasieae</taxon>
        <taxon>Colocasia</taxon>
    </lineage>
</organism>
<sequence length="78" mass="8646">MLSEQVTLVGDRTCCSVTSRVVSWSEITVLVRELFIAVRQGKAADLLGGTPYRNLIASDHGSHTMEVFEPAWRGRALR</sequence>
<name>A0A843VF73_COLES</name>
<keyword evidence="2" id="KW-1185">Reference proteome</keyword>
<evidence type="ECO:0000313" key="2">
    <source>
        <dbReference type="Proteomes" id="UP000652761"/>
    </source>
</evidence>
<accession>A0A843VF73</accession>
<comment type="caution">
    <text evidence="1">The sequence shown here is derived from an EMBL/GenBank/DDBJ whole genome shotgun (WGS) entry which is preliminary data.</text>
</comment>